<keyword evidence="3" id="KW-1185">Reference proteome</keyword>
<accession>A0ABY9X5W2</accession>
<reference evidence="2 3" key="1">
    <citation type="submission" date="2019-08" db="EMBL/GenBank/DDBJ databases">
        <title>Archangium and Cystobacter genomes.</title>
        <authorList>
            <person name="Chen I.-C.K."/>
            <person name="Wielgoss S."/>
        </authorList>
    </citation>
    <scope>NUCLEOTIDE SEQUENCE [LARGE SCALE GENOMIC DNA]</scope>
    <source>
        <strain evidence="2 3">Cbm 6</strain>
    </source>
</reference>
<evidence type="ECO:0000256" key="1">
    <source>
        <dbReference type="SAM" id="MobiDB-lite"/>
    </source>
</evidence>
<dbReference type="PROSITE" id="PS51257">
    <property type="entry name" value="PROKAR_LIPOPROTEIN"/>
    <property type="match status" value="1"/>
</dbReference>
<evidence type="ECO:0008006" key="4">
    <source>
        <dbReference type="Google" id="ProtNLM"/>
    </source>
</evidence>
<proteinExistence type="predicted"/>
<evidence type="ECO:0000313" key="3">
    <source>
        <dbReference type="Proteomes" id="UP001611383"/>
    </source>
</evidence>
<feature type="region of interest" description="Disordered" evidence="1">
    <location>
        <begin position="63"/>
        <end position="92"/>
    </location>
</feature>
<organism evidence="2 3">
    <name type="scientific">Archangium minus</name>
    <dbReference type="NCBI Taxonomy" id="83450"/>
    <lineage>
        <taxon>Bacteria</taxon>
        <taxon>Pseudomonadati</taxon>
        <taxon>Myxococcota</taxon>
        <taxon>Myxococcia</taxon>
        <taxon>Myxococcales</taxon>
        <taxon>Cystobacterineae</taxon>
        <taxon>Archangiaceae</taxon>
        <taxon>Archangium</taxon>
    </lineage>
</organism>
<dbReference type="EMBL" id="CP043494">
    <property type="protein sequence ID" value="WNG50790.1"/>
    <property type="molecule type" value="Genomic_DNA"/>
</dbReference>
<dbReference type="RefSeq" id="WP_395810299.1">
    <property type="nucleotide sequence ID" value="NZ_CP043494.1"/>
</dbReference>
<sequence>MKTATMGLRGVGRFVWVLGALSLGLLGTGCTQECVDPFDCVTQNGTPPRGREYVCEDNRCVERDVPDAGSEPTDGGNEPTDGGNEPTDAGTDAGVACADLPHDAKLGTLQLQTGYAAAESAALPEGISAVTALQSGTDFKLYGLNGIDNSIYELGTWPNVVASTTPLQPVIPEADRGSGTFLSGFLANDGTRLLAGYTKSGPIENIPGSVLVYDTASPDKSAHVSANGNFSAVGVSGAFLFSGQGVQGSSEGGSGIYALKTASAPFQGVKLATFPVAAPSSGYTAATSQEIAVLGYSVPSPSGPFDPYINHLLAVAPATYTPALSGGTTLALTAENAPEIYAGSDLFAVAGFGQGVALHRAHFDESYKTITNDVSRIELTTGIDPKTVIKGELSPVLTTQNTCTNVVLMAPQGTNLLVGVTDKNGSRLVLLQKQ</sequence>
<gene>
    <name evidence="2" type="ORF">F0U60_46670</name>
</gene>
<dbReference type="Proteomes" id="UP001611383">
    <property type="component" value="Chromosome"/>
</dbReference>
<protein>
    <recommendedName>
        <fullName evidence="4">Lipoprotein</fullName>
    </recommendedName>
</protein>
<name>A0ABY9X5W2_9BACT</name>
<evidence type="ECO:0000313" key="2">
    <source>
        <dbReference type="EMBL" id="WNG50790.1"/>
    </source>
</evidence>